<dbReference type="AlphaFoldDB" id="A0A5N5L7E8"/>
<dbReference type="InterPro" id="IPR001279">
    <property type="entry name" value="Metallo-B-lactamas"/>
</dbReference>
<proteinExistence type="predicted"/>
<dbReference type="PANTHER" id="PTHR42773">
    <property type="entry name" value="METALLO-BETA-LACTAMASE-RELATED"/>
    <property type="match status" value="1"/>
</dbReference>
<keyword evidence="3" id="KW-1185">Reference proteome</keyword>
<sequence length="467" mass="52850">MDAGAHWVEPETVKACLADGNTGATDEGHPRFIQIRRFCFSDFIEDYEVTVPFQSPEALECHVEDEGWGNLPNRSPRFRGRSNLHTHSSFCLTFDFDKQRSVEMAVKITADLRYPEVGLPSSLFSGQRRLKAKSKGGKVSVIRAIQSQEEAAAAAPTSIQYQARRIRRPQNIEGEFFVDHTCIDCDTCRWMAPQVFTRIGEMSAVFKQPTSGEERLKALQALLSCPTSSIHTEKPASDILQVQKTFPSPIDQQRIPGVYHCGYHSEKSYGAASFLIVHPEGNIIIDSPRYTERLARNIEMLGGARYMFLTHEDDVADHRRWSERLSCDRVLHSGDVDNSTADVETKLQGTGPWNLGKDVQLIHTPGHTEVCGGKRKSGEKGSVCLFYKPLKILFTGDHLLMTETGLSICERYNKCSVQMQVDSVLKLLEIDFNWIIPGHGRRVEFKDREEKDSILKAFVEERYSQYR</sequence>
<dbReference type="Pfam" id="PF13370">
    <property type="entry name" value="Fer4_13"/>
    <property type="match status" value="1"/>
</dbReference>
<reference evidence="3" key="1">
    <citation type="journal article" date="2019" name="Gigascience">
        <title>De novo genome assembly of the endangered Acer yangbiense, a plant species with extremely small populations endemic to Yunnan Province, China.</title>
        <authorList>
            <person name="Yang J."/>
            <person name="Wariss H.M."/>
            <person name="Tao L."/>
            <person name="Zhang R."/>
            <person name="Yun Q."/>
            <person name="Hollingsworth P."/>
            <person name="Dao Z."/>
            <person name="Luo G."/>
            <person name="Guo H."/>
            <person name="Ma Y."/>
            <person name="Sun W."/>
        </authorList>
    </citation>
    <scope>NUCLEOTIDE SEQUENCE [LARGE SCALE GENOMIC DNA]</scope>
    <source>
        <strain evidence="3">cv. br00</strain>
    </source>
</reference>
<dbReference type="InterPro" id="IPR036866">
    <property type="entry name" value="RibonucZ/Hydroxyglut_hydro"/>
</dbReference>
<dbReference type="Proteomes" id="UP000326939">
    <property type="component" value="Chromosome 10"/>
</dbReference>
<dbReference type="SMART" id="SM00849">
    <property type="entry name" value="Lactamase_B"/>
    <property type="match status" value="1"/>
</dbReference>
<feature type="domain" description="Metallo-beta-lactamase" evidence="1">
    <location>
        <begin position="270"/>
        <end position="439"/>
    </location>
</feature>
<dbReference type="EMBL" id="VDCV01000010">
    <property type="protein sequence ID" value="KAB5538542.1"/>
    <property type="molecule type" value="Genomic_DNA"/>
</dbReference>
<name>A0A5N5L7E8_9ROSI</name>
<evidence type="ECO:0000259" key="1">
    <source>
        <dbReference type="SMART" id="SM00849"/>
    </source>
</evidence>
<comment type="caution">
    <text evidence="2">The sequence shown here is derived from an EMBL/GenBank/DDBJ whole genome shotgun (WGS) entry which is preliminary data.</text>
</comment>
<evidence type="ECO:0000313" key="2">
    <source>
        <dbReference type="EMBL" id="KAB5538542.1"/>
    </source>
</evidence>
<dbReference type="Gene3D" id="3.60.15.10">
    <property type="entry name" value="Ribonuclease Z/Hydroxyacylglutathione hydrolase-like"/>
    <property type="match status" value="1"/>
</dbReference>
<gene>
    <name evidence="2" type="ORF">DKX38_016075</name>
</gene>
<dbReference type="PANTHER" id="PTHR42773:SF1">
    <property type="entry name" value="METALLO-BETA-LACTAMASE FAMILY PROTEIN"/>
    <property type="match status" value="1"/>
</dbReference>
<dbReference type="SUPFAM" id="SSF54862">
    <property type="entry name" value="4Fe-4S ferredoxins"/>
    <property type="match status" value="1"/>
</dbReference>
<dbReference type="SUPFAM" id="SSF56281">
    <property type="entry name" value="Metallo-hydrolase/oxidoreductase"/>
    <property type="match status" value="1"/>
</dbReference>
<accession>A0A5N5L7E8</accession>
<organism evidence="2 3">
    <name type="scientific">Salix brachista</name>
    <dbReference type="NCBI Taxonomy" id="2182728"/>
    <lineage>
        <taxon>Eukaryota</taxon>
        <taxon>Viridiplantae</taxon>
        <taxon>Streptophyta</taxon>
        <taxon>Embryophyta</taxon>
        <taxon>Tracheophyta</taxon>
        <taxon>Spermatophyta</taxon>
        <taxon>Magnoliopsida</taxon>
        <taxon>eudicotyledons</taxon>
        <taxon>Gunneridae</taxon>
        <taxon>Pentapetalae</taxon>
        <taxon>rosids</taxon>
        <taxon>fabids</taxon>
        <taxon>Malpighiales</taxon>
        <taxon>Salicaceae</taxon>
        <taxon>Saliceae</taxon>
        <taxon>Salix</taxon>
    </lineage>
</organism>
<protein>
    <recommendedName>
        <fullName evidence="1">Metallo-beta-lactamase domain-containing protein</fullName>
    </recommendedName>
</protein>
<dbReference type="CDD" id="cd07727">
    <property type="entry name" value="YmaE-like_MBL-fold"/>
    <property type="match status" value="1"/>
</dbReference>
<evidence type="ECO:0000313" key="3">
    <source>
        <dbReference type="Proteomes" id="UP000326939"/>
    </source>
</evidence>
<dbReference type="Gene3D" id="3.30.70.20">
    <property type="match status" value="1"/>
</dbReference>